<gene>
    <name evidence="2" type="ORF">BKG76_18605</name>
</gene>
<organism evidence="2 3">
    <name type="scientific">Mycobacteroides franklinii</name>
    <dbReference type="NCBI Taxonomy" id="948102"/>
    <lineage>
        <taxon>Bacteria</taxon>
        <taxon>Bacillati</taxon>
        <taxon>Actinomycetota</taxon>
        <taxon>Actinomycetes</taxon>
        <taxon>Mycobacteriales</taxon>
        <taxon>Mycobacteriaceae</taxon>
        <taxon>Mycobacteroides</taxon>
    </lineage>
</organism>
<comment type="caution">
    <text evidence="2">The sequence shown here is derived from an EMBL/GenBank/DDBJ whole genome shotgun (WGS) entry which is preliminary data.</text>
</comment>
<dbReference type="STRING" id="948102.BKG76_18605"/>
<feature type="transmembrane region" description="Helical" evidence="1">
    <location>
        <begin position="153"/>
        <end position="182"/>
    </location>
</feature>
<keyword evidence="1" id="KW-0472">Membrane</keyword>
<dbReference type="EMBL" id="MLIK01000019">
    <property type="protein sequence ID" value="OHU22929.1"/>
    <property type="molecule type" value="Genomic_DNA"/>
</dbReference>
<evidence type="ECO:0000313" key="3">
    <source>
        <dbReference type="Proteomes" id="UP000179616"/>
    </source>
</evidence>
<dbReference type="PANTHER" id="PTHR30188:SF13">
    <property type="entry name" value="CONSERVED HYPOTHETICAL INTEGRAL MEMBRANE PROTEIN YRBE3B"/>
    <property type="match status" value="1"/>
</dbReference>
<keyword evidence="1" id="KW-0812">Transmembrane</keyword>
<evidence type="ECO:0000313" key="2">
    <source>
        <dbReference type="EMBL" id="OHU22929.1"/>
    </source>
</evidence>
<reference evidence="2 3" key="1">
    <citation type="submission" date="2016-10" db="EMBL/GenBank/DDBJ databases">
        <title>Evaluation of Human, Veterinary and Environmental Mycobacterium chelonae Isolates by Core Genome Phylogenomic Analysis, Targeted Gene Comparison, and Anti-microbial Susceptibility Patterns: A Tale of Mistaken Identities.</title>
        <authorList>
            <person name="Fogelson S.B."/>
            <person name="Camus A.C."/>
            <person name="Lorenz W."/>
            <person name="Vasireddy R."/>
            <person name="Vasireddy S."/>
            <person name="Smith T."/>
            <person name="Brown-Elliott B.A."/>
            <person name="Wallace R.J.Jr."/>
            <person name="Hasan N.A."/>
            <person name="Reischl U."/>
            <person name="Sanchez S."/>
        </authorList>
    </citation>
    <scope>NUCLEOTIDE SEQUENCE [LARGE SCALE GENOMIC DNA]</scope>
    <source>
        <strain evidence="2 3">1559</strain>
    </source>
</reference>
<evidence type="ECO:0000256" key="1">
    <source>
        <dbReference type="SAM" id="Phobius"/>
    </source>
</evidence>
<proteinExistence type="predicted"/>
<name>A0A1S1L708_9MYCO</name>
<feature type="transmembrane region" description="Helical" evidence="1">
    <location>
        <begin position="54"/>
        <end position="77"/>
    </location>
</feature>
<protein>
    <submittedName>
        <fullName evidence="2">ABC transporter permease</fullName>
    </submittedName>
</protein>
<dbReference type="Pfam" id="PF02405">
    <property type="entry name" value="MlaE"/>
    <property type="match status" value="1"/>
</dbReference>
<keyword evidence="1" id="KW-1133">Transmembrane helix</keyword>
<dbReference type="InterPro" id="IPR030802">
    <property type="entry name" value="Permease_MalE"/>
</dbReference>
<feature type="transmembrane region" description="Helical" evidence="1">
    <location>
        <begin position="246"/>
        <end position="265"/>
    </location>
</feature>
<dbReference type="Proteomes" id="UP000179616">
    <property type="component" value="Unassembled WGS sequence"/>
</dbReference>
<accession>A0A1S1L708</accession>
<dbReference type="PANTHER" id="PTHR30188">
    <property type="entry name" value="ABC TRANSPORTER PERMEASE PROTEIN-RELATED"/>
    <property type="match status" value="1"/>
</dbReference>
<dbReference type="GO" id="GO:0005548">
    <property type="term" value="F:phospholipid transporter activity"/>
    <property type="evidence" value="ECO:0007669"/>
    <property type="project" value="TreeGrafter"/>
</dbReference>
<sequence length="272" mass="28951">MERTVVRPIEDWLTNLGRFVIFVGQSLWYLPATLRVYGKQTLSVLHNLAWGRGVLVRGGVVSTMLLLGFAIGAVMAIETYAGLDTVGFGALTGAVGGLASVREMAPIAAGVAFAAQAGCRMTAEVGAMRSSEELDALEALGIRSIPFVVGTRLIGGMLCVVPAFLVTLLLSFIVSRVLVTVAKGQSVGTYNHYFIQFVDPRDIVFATIKVLIFTAVVTIIHCYYGFFSDGGPSGIGVASGRAVRASLVVIILLDMLITIVLWGLVPSYTFRG</sequence>
<dbReference type="AlphaFoldDB" id="A0A1S1L708"/>
<feature type="transmembrane region" description="Helical" evidence="1">
    <location>
        <begin position="203"/>
        <end position="226"/>
    </location>
</feature>
<dbReference type="GO" id="GO:0043190">
    <property type="term" value="C:ATP-binding cassette (ABC) transporter complex"/>
    <property type="evidence" value="ECO:0007669"/>
    <property type="project" value="InterPro"/>
</dbReference>